<accession>A0AA41U1G0</accession>
<dbReference type="Gene3D" id="3.10.450.50">
    <property type="match status" value="1"/>
</dbReference>
<dbReference type="EMBL" id="JAKFHA010000018">
    <property type="protein sequence ID" value="MCF2530758.1"/>
    <property type="molecule type" value="Genomic_DNA"/>
</dbReference>
<evidence type="ECO:0000259" key="2">
    <source>
        <dbReference type="Pfam" id="PF12680"/>
    </source>
</evidence>
<dbReference type="Proteomes" id="UP001165378">
    <property type="component" value="Unassembled WGS sequence"/>
</dbReference>
<gene>
    <name evidence="3" type="ORF">LZ495_26565</name>
</gene>
<keyword evidence="4" id="KW-1185">Reference proteome</keyword>
<evidence type="ECO:0000313" key="4">
    <source>
        <dbReference type="Proteomes" id="UP001165378"/>
    </source>
</evidence>
<feature type="domain" description="SnoaL-like" evidence="2">
    <location>
        <begin position="5"/>
        <end position="59"/>
    </location>
</feature>
<reference evidence="3" key="1">
    <citation type="submission" date="2022-01" db="EMBL/GenBank/DDBJ databases">
        <title>Genome-Based Taxonomic Classification of the Phylum Actinobacteria.</title>
        <authorList>
            <person name="Gao Y."/>
        </authorList>
    </citation>
    <scope>NUCLEOTIDE SEQUENCE</scope>
    <source>
        <strain evidence="3">KLBMP 8922</strain>
    </source>
</reference>
<feature type="region of interest" description="Disordered" evidence="1">
    <location>
        <begin position="66"/>
        <end position="97"/>
    </location>
</feature>
<dbReference type="RefSeq" id="WP_235055512.1">
    <property type="nucleotide sequence ID" value="NZ_JAKFHA010000018.1"/>
</dbReference>
<dbReference type="InterPro" id="IPR032710">
    <property type="entry name" value="NTF2-like_dom_sf"/>
</dbReference>
<protein>
    <submittedName>
        <fullName evidence="3">Nuclear transport factor 2 family protein</fullName>
    </submittedName>
</protein>
<dbReference type="SUPFAM" id="SSF54427">
    <property type="entry name" value="NTF2-like"/>
    <property type="match status" value="1"/>
</dbReference>
<evidence type="ECO:0000256" key="1">
    <source>
        <dbReference type="SAM" id="MobiDB-lite"/>
    </source>
</evidence>
<name>A0AA41U1G0_9ACTN</name>
<dbReference type="Pfam" id="PF12680">
    <property type="entry name" value="SnoaL_2"/>
    <property type="match status" value="1"/>
</dbReference>
<sequence length="159" mass="16735">MARAEQFRAAVDQHDLAALEKLFTEDVRLYSPVKFTPFEGRAAVLGLFGVLLRTFEGFHYIGELEGDVEPTSRPSAEAPDTSGASGASGESGESGENGVPSAVLIFRATVGGREIHGMDLLQFDEAGLISEVTVMLRPLSAVQTVGEAVLRGLAADGLA</sequence>
<organism evidence="3 4">
    <name type="scientific">Yinghuangia soli</name>
    <dbReference type="NCBI Taxonomy" id="2908204"/>
    <lineage>
        <taxon>Bacteria</taxon>
        <taxon>Bacillati</taxon>
        <taxon>Actinomycetota</taxon>
        <taxon>Actinomycetes</taxon>
        <taxon>Kitasatosporales</taxon>
        <taxon>Streptomycetaceae</taxon>
        <taxon>Yinghuangia</taxon>
    </lineage>
</organism>
<dbReference type="AlphaFoldDB" id="A0AA41U1G0"/>
<proteinExistence type="predicted"/>
<comment type="caution">
    <text evidence="3">The sequence shown here is derived from an EMBL/GenBank/DDBJ whole genome shotgun (WGS) entry which is preliminary data.</text>
</comment>
<evidence type="ECO:0000313" key="3">
    <source>
        <dbReference type="EMBL" id="MCF2530758.1"/>
    </source>
</evidence>
<dbReference type="InterPro" id="IPR037401">
    <property type="entry name" value="SnoaL-like"/>
</dbReference>
<feature type="compositionally biased region" description="Low complexity" evidence="1">
    <location>
        <begin position="82"/>
        <end position="96"/>
    </location>
</feature>